<evidence type="ECO:0000313" key="16">
    <source>
        <dbReference type="Proteomes" id="UP000472265"/>
    </source>
</evidence>
<dbReference type="InterPro" id="IPR038275">
    <property type="entry name" value="Nuf2_N_sf"/>
</dbReference>
<feature type="domain" description="Kinetochore protein Nuf2 N-terminal" evidence="14">
    <location>
        <begin position="87"/>
        <end position="228"/>
    </location>
</feature>
<dbReference type="InterPro" id="IPR005549">
    <property type="entry name" value="Kinetochore_Nuf2_N"/>
</dbReference>
<evidence type="ECO:0000256" key="11">
    <source>
        <dbReference type="ARBA" id="ARBA00023328"/>
    </source>
</evidence>
<sequence>MSSTAIYRHAKYSGTVGGGMHRKGHSCKPPSNQKKNKDELTNQTLRREINKEVFLRRQFCIAVEAEPFSSVFCLFLIAFNITTMSENTFPLHSADAIVNFYRTEVLTGQEAKHFTKSDLTPAPKPEAVQTLYMRVLHLLYRFRPECHSMVPLMENIQYPEYHEGATAIMSVYIRMQQFLPMCLVYDFSLNDLLSPKKQRTLTILSAIMNFLHFRKQRMEIALEKQAKFRSDMDRLQAYKKGILEAEKKIEILTTIPPEQQAEADELAAALAELQTNTMHECQEVNAKNDIIAELKTNNAEKNQKLTQLKVDVSNLKEDISKLKSQIVESPEELKSQMEKMRENVKNIKTSIEDTDERVVELQNMVQNMTHTEAEIQQMSNLLQDLESSMNNTKQRQEEHQELMAQYEKKQKELKNLCIEEGQLKRALAMKLDKESKQNIRRQKKREMKEQHVQEVLGQCNQIHQKREEMAEKIQEISSETQQLKAKIQSLRDVCSKETERAQALYDNLSTSIDELHRRIELHVVDLQRDVTKMSANF</sequence>
<protein>
    <submittedName>
        <fullName evidence="15">UF2 component of NDC80 kinetochore complex</fullName>
    </submittedName>
</protein>
<keyword evidence="9" id="KW-0539">Nucleus</keyword>
<evidence type="ECO:0000256" key="10">
    <source>
        <dbReference type="ARBA" id="ARBA00023306"/>
    </source>
</evidence>
<keyword evidence="7" id="KW-0995">Kinetochore</keyword>
<name>A0A671VX48_SPAAU</name>
<evidence type="ECO:0000256" key="3">
    <source>
        <dbReference type="ARBA" id="ARBA00005498"/>
    </source>
</evidence>
<dbReference type="PANTHER" id="PTHR21650:SF2">
    <property type="entry name" value="KINETOCHORE PROTEIN NUF2"/>
    <property type="match status" value="1"/>
</dbReference>
<evidence type="ECO:0000256" key="8">
    <source>
        <dbReference type="ARBA" id="ARBA00023054"/>
    </source>
</evidence>
<dbReference type="PANTHER" id="PTHR21650">
    <property type="entry name" value="MEMBRALIN/KINETOCHORE PROTEIN NUF2"/>
    <property type="match status" value="1"/>
</dbReference>
<dbReference type="Pfam" id="PF03800">
    <property type="entry name" value="Nuf2"/>
    <property type="match status" value="1"/>
</dbReference>
<evidence type="ECO:0000256" key="12">
    <source>
        <dbReference type="SAM" id="Coils"/>
    </source>
</evidence>
<dbReference type="GO" id="GO:0005634">
    <property type="term" value="C:nucleus"/>
    <property type="evidence" value="ECO:0007669"/>
    <property type="project" value="UniProtKB-SubCell"/>
</dbReference>
<keyword evidence="5" id="KW-0132">Cell division</keyword>
<feature type="coiled-coil region" evidence="12">
    <location>
        <begin position="284"/>
        <end position="419"/>
    </location>
</feature>
<keyword evidence="4" id="KW-0158">Chromosome</keyword>
<dbReference type="OMA" id="YLKMEAH"/>
<dbReference type="FunCoup" id="A0A671VX48">
    <property type="interactions" value="976"/>
</dbReference>
<keyword evidence="16" id="KW-1185">Reference proteome</keyword>
<evidence type="ECO:0000256" key="1">
    <source>
        <dbReference type="ARBA" id="ARBA00004123"/>
    </source>
</evidence>
<dbReference type="Proteomes" id="UP000472265">
    <property type="component" value="Chromosome 6"/>
</dbReference>
<dbReference type="GO" id="GO:0051315">
    <property type="term" value="P:attachment of mitotic spindle microtubules to kinetochore"/>
    <property type="evidence" value="ECO:0007669"/>
    <property type="project" value="TreeGrafter"/>
</dbReference>
<dbReference type="GO" id="GO:0007507">
    <property type="term" value="P:heart development"/>
    <property type="evidence" value="ECO:0007669"/>
    <property type="project" value="Ensembl"/>
</dbReference>
<dbReference type="FunFam" id="1.10.418.60:FF:000007">
    <property type="entry name" value="NDC80 kinetochore complex component NUF2"/>
    <property type="match status" value="1"/>
</dbReference>
<dbReference type="InParanoid" id="A0A671VX48"/>
<keyword evidence="8 12" id="KW-0175">Coiled coil</keyword>
<keyword evidence="11" id="KW-0137">Centromere</keyword>
<keyword evidence="6" id="KW-0498">Mitosis</keyword>
<evidence type="ECO:0000313" key="15">
    <source>
        <dbReference type="Ensembl" id="ENSSAUP00010030869.1"/>
    </source>
</evidence>
<evidence type="ECO:0000256" key="13">
    <source>
        <dbReference type="SAM" id="MobiDB-lite"/>
    </source>
</evidence>
<comment type="subcellular location">
    <subcellularLocation>
        <location evidence="2">Chromosome</location>
        <location evidence="2">Centromere</location>
        <location evidence="2">Kinetochore</location>
    </subcellularLocation>
    <subcellularLocation>
        <location evidence="1">Nucleus</location>
    </subcellularLocation>
</comment>
<evidence type="ECO:0000256" key="9">
    <source>
        <dbReference type="ARBA" id="ARBA00023242"/>
    </source>
</evidence>
<feature type="region of interest" description="Disordered" evidence="13">
    <location>
        <begin position="14"/>
        <end position="39"/>
    </location>
</feature>
<dbReference type="GO" id="GO:0044877">
    <property type="term" value="F:protein-containing complex binding"/>
    <property type="evidence" value="ECO:0007669"/>
    <property type="project" value="TreeGrafter"/>
</dbReference>
<dbReference type="Gene3D" id="1.20.5.170">
    <property type="match status" value="1"/>
</dbReference>
<dbReference type="GO" id="GO:0045132">
    <property type="term" value="P:meiotic chromosome segregation"/>
    <property type="evidence" value="ECO:0007669"/>
    <property type="project" value="TreeGrafter"/>
</dbReference>
<evidence type="ECO:0000256" key="2">
    <source>
        <dbReference type="ARBA" id="ARBA00004629"/>
    </source>
</evidence>
<keyword evidence="10" id="KW-0131">Cell cycle</keyword>
<dbReference type="Gene3D" id="1.10.418.60">
    <property type="entry name" value="Ncd80 complex, Nuf2 subunit"/>
    <property type="match status" value="1"/>
</dbReference>
<evidence type="ECO:0000259" key="14">
    <source>
        <dbReference type="Pfam" id="PF03800"/>
    </source>
</evidence>
<reference evidence="15" key="2">
    <citation type="submission" date="2025-08" db="UniProtKB">
        <authorList>
            <consortium name="Ensembl"/>
        </authorList>
    </citation>
    <scope>IDENTIFICATION</scope>
</reference>
<feature type="coiled-coil region" evidence="12">
    <location>
        <begin position="459"/>
        <end position="493"/>
    </location>
</feature>
<dbReference type="GeneTree" id="ENSGT00390000004199"/>
<dbReference type="GO" id="GO:0051383">
    <property type="term" value="P:kinetochore organization"/>
    <property type="evidence" value="ECO:0007669"/>
    <property type="project" value="TreeGrafter"/>
</dbReference>
<organism evidence="15 16">
    <name type="scientific">Sparus aurata</name>
    <name type="common">Gilthead sea bream</name>
    <dbReference type="NCBI Taxonomy" id="8175"/>
    <lineage>
        <taxon>Eukaryota</taxon>
        <taxon>Metazoa</taxon>
        <taxon>Chordata</taxon>
        <taxon>Craniata</taxon>
        <taxon>Vertebrata</taxon>
        <taxon>Euteleostomi</taxon>
        <taxon>Actinopterygii</taxon>
        <taxon>Neopterygii</taxon>
        <taxon>Teleostei</taxon>
        <taxon>Neoteleostei</taxon>
        <taxon>Acanthomorphata</taxon>
        <taxon>Eupercaria</taxon>
        <taxon>Spariformes</taxon>
        <taxon>Sparidae</taxon>
        <taxon>Sparus</taxon>
    </lineage>
</organism>
<gene>
    <name evidence="15" type="primary">nuf2</name>
</gene>
<evidence type="ECO:0000256" key="7">
    <source>
        <dbReference type="ARBA" id="ARBA00022838"/>
    </source>
</evidence>
<evidence type="ECO:0000256" key="4">
    <source>
        <dbReference type="ARBA" id="ARBA00022454"/>
    </source>
</evidence>
<comment type="similarity">
    <text evidence="3">Belongs to the NUF2 family.</text>
</comment>
<evidence type="ECO:0000256" key="6">
    <source>
        <dbReference type="ARBA" id="ARBA00022776"/>
    </source>
</evidence>
<dbReference type="AlphaFoldDB" id="A0A671VX48"/>
<dbReference type="GO" id="GO:0031262">
    <property type="term" value="C:Ndc80 complex"/>
    <property type="evidence" value="ECO:0007669"/>
    <property type="project" value="InterPro"/>
</dbReference>
<evidence type="ECO:0000256" key="5">
    <source>
        <dbReference type="ARBA" id="ARBA00022618"/>
    </source>
</evidence>
<dbReference type="GO" id="GO:0007052">
    <property type="term" value="P:mitotic spindle organization"/>
    <property type="evidence" value="ECO:0007669"/>
    <property type="project" value="TreeGrafter"/>
</dbReference>
<accession>A0A671VX48</accession>
<reference evidence="15" key="1">
    <citation type="submission" date="2021-04" db="EMBL/GenBank/DDBJ databases">
        <authorList>
            <consortium name="Wellcome Sanger Institute Data Sharing"/>
        </authorList>
    </citation>
    <scope>NUCLEOTIDE SEQUENCE [LARGE SCALE GENOMIC DNA]</scope>
</reference>
<proteinExistence type="inferred from homology"/>
<reference evidence="15" key="3">
    <citation type="submission" date="2025-09" db="UniProtKB">
        <authorList>
            <consortium name="Ensembl"/>
        </authorList>
    </citation>
    <scope>IDENTIFICATION</scope>
</reference>
<dbReference type="Ensembl" id="ENSSAUT00010032543.1">
    <property type="protein sequence ID" value="ENSSAUP00010030869.1"/>
    <property type="gene ID" value="ENSSAUG00010013217.1"/>
</dbReference>
<dbReference type="GO" id="GO:0051301">
    <property type="term" value="P:cell division"/>
    <property type="evidence" value="ECO:0007669"/>
    <property type="project" value="UniProtKB-KW"/>
</dbReference>